<evidence type="ECO:0000313" key="2">
    <source>
        <dbReference type="Proteomes" id="UP000499080"/>
    </source>
</evidence>
<comment type="caution">
    <text evidence="1">The sequence shown here is derived from an EMBL/GenBank/DDBJ whole genome shotgun (WGS) entry which is preliminary data.</text>
</comment>
<accession>A0A4Y2FH89</accession>
<dbReference type="EMBL" id="BGPR01000944">
    <property type="protein sequence ID" value="GBM40822.1"/>
    <property type="molecule type" value="Genomic_DNA"/>
</dbReference>
<protein>
    <submittedName>
        <fullName evidence="1">Uncharacterized protein</fullName>
    </submittedName>
</protein>
<evidence type="ECO:0000313" key="1">
    <source>
        <dbReference type="EMBL" id="GBM40822.1"/>
    </source>
</evidence>
<dbReference type="Proteomes" id="UP000499080">
    <property type="component" value="Unassembled WGS sequence"/>
</dbReference>
<organism evidence="1 2">
    <name type="scientific">Araneus ventricosus</name>
    <name type="common">Orbweaver spider</name>
    <name type="synonym">Epeira ventricosa</name>
    <dbReference type="NCBI Taxonomy" id="182803"/>
    <lineage>
        <taxon>Eukaryota</taxon>
        <taxon>Metazoa</taxon>
        <taxon>Ecdysozoa</taxon>
        <taxon>Arthropoda</taxon>
        <taxon>Chelicerata</taxon>
        <taxon>Arachnida</taxon>
        <taxon>Araneae</taxon>
        <taxon>Araneomorphae</taxon>
        <taxon>Entelegynae</taxon>
        <taxon>Araneoidea</taxon>
        <taxon>Araneidae</taxon>
        <taxon>Araneus</taxon>
    </lineage>
</organism>
<reference evidence="1 2" key="1">
    <citation type="journal article" date="2019" name="Sci. Rep.">
        <title>Orb-weaving spider Araneus ventricosus genome elucidates the spidroin gene catalogue.</title>
        <authorList>
            <person name="Kono N."/>
            <person name="Nakamura H."/>
            <person name="Ohtoshi R."/>
            <person name="Moran D.A.P."/>
            <person name="Shinohara A."/>
            <person name="Yoshida Y."/>
            <person name="Fujiwara M."/>
            <person name="Mori M."/>
            <person name="Tomita M."/>
            <person name="Arakawa K."/>
        </authorList>
    </citation>
    <scope>NUCLEOTIDE SEQUENCE [LARGE SCALE GENOMIC DNA]</scope>
</reference>
<proteinExistence type="predicted"/>
<name>A0A4Y2FH89_ARAVE</name>
<sequence length="202" mass="23322">MEDSKSKRAAASAPFELKDVGIETISASIYPSNSTMIQAPIEHKEQENTARQNIIFAEALRKKIPGYPFISKRFKLRGKEQDTSHWVLEVPGEVITKIKRTRKLALNWTMHSMRECFHLKRCTKRQGFGHLAKNCKDVRPTCGSCAGRHETRRYRSPQIVCVNCSHYNYCYGKEFEISHKASNNSCSCYHLEVAAYRRTRVY</sequence>
<dbReference type="OrthoDB" id="6626910at2759"/>
<dbReference type="AlphaFoldDB" id="A0A4Y2FH89"/>
<gene>
    <name evidence="1" type="ORF">AVEN_137325_1</name>
</gene>
<keyword evidence="2" id="KW-1185">Reference proteome</keyword>